<dbReference type="InterPro" id="IPR033113">
    <property type="entry name" value="PLA2_histidine"/>
</dbReference>
<evidence type="ECO:0000256" key="4">
    <source>
        <dbReference type="ARBA" id="ARBA00022525"/>
    </source>
</evidence>
<dbReference type="EMBL" id="AHAT01005210">
    <property type="status" value="NOT_ANNOTATED_CDS"/>
    <property type="molecule type" value="Genomic_DNA"/>
</dbReference>
<evidence type="ECO:0000256" key="2">
    <source>
        <dbReference type="ARBA" id="ARBA00004613"/>
    </source>
</evidence>
<keyword evidence="14" id="KW-1185">Reference proteome</keyword>
<keyword evidence="8" id="KW-0443">Lipid metabolism</keyword>
<proteinExistence type="predicted"/>
<dbReference type="InParanoid" id="W5MLJ2"/>
<sequence length="541" mass="60736">MQIRSELLLALFVVFGSVSVVFAEDDVIRSETAGESLDFCYLIRRSASRPGHMYYSFLRRTHFGSLLLYQSTWTEGQRLADCAASGDKTLTDSYWSLCRAEGRSNFSSIPDPRIDTSLLFGPGSPCVTKPVMDVGGNSAQRAKRDLETLKQGHTAASSPSETPRRKKRGWFIPGTLWCGTGTSAATYGDLGVFEETDTCCREHDQCENTISSFQINFGVFNHNLFTVSHCECDRRFRQCLLGVNDTVSNLVGYGFFNVLKVPCFVFEPKLQCVQMYWWGGCKSSKIAPFATFQKSVAYNSTHPAEEEQHMGWWPQARGSGVHGNSTSTPAPPAGNTTTGKPAGRPQPARKFIPLLHAVTHGRSNESSSPSKPHRQLDLENSNVLENKVLDTLYSDLESKWQSCNCYKHLDQCKYKIGPQEVKFSLKNPEPKTLYHCNCTRRMARRVGRLSEWNAVESLLSDYVAMSCFQLQQTENCMKQEGCVAVLSRATHLKRVLKDRRTITGGAPKVKRRSARPAKSKAIPRRLYSRCLRIIDSKKLRE</sequence>
<feature type="domain" description="Phospholipase A2-like central" evidence="12">
    <location>
        <begin position="393"/>
        <end position="469"/>
    </location>
</feature>
<dbReference type="GO" id="GO:0006644">
    <property type="term" value="P:phospholipid metabolic process"/>
    <property type="evidence" value="ECO:0007669"/>
    <property type="project" value="InterPro"/>
</dbReference>
<dbReference type="GO" id="GO:0004623">
    <property type="term" value="F:phospholipase A2 activity"/>
    <property type="evidence" value="ECO:0007669"/>
    <property type="project" value="UniProtKB-EC"/>
</dbReference>
<evidence type="ECO:0000259" key="12">
    <source>
        <dbReference type="Pfam" id="PF05826"/>
    </source>
</evidence>
<dbReference type="eggNOG" id="ENOG502QTYI">
    <property type="taxonomic scope" value="Eukaryota"/>
</dbReference>
<dbReference type="EC" id="3.1.1.4" evidence="3"/>
<evidence type="ECO:0000313" key="14">
    <source>
        <dbReference type="Proteomes" id="UP000018468"/>
    </source>
</evidence>
<keyword evidence="7" id="KW-0106">Calcium</keyword>
<name>W5MLJ2_LEPOC</name>
<dbReference type="Bgee" id="ENSLOCG00000007625">
    <property type="expression patterns" value="Expressed in ovary and 5 other cell types or tissues"/>
</dbReference>
<dbReference type="PROSITE" id="PS00118">
    <property type="entry name" value="PA2_HIS"/>
    <property type="match status" value="1"/>
</dbReference>
<keyword evidence="11" id="KW-0732">Signal</keyword>
<evidence type="ECO:0000256" key="6">
    <source>
        <dbReference type="ARBA" id="ARBA00022801"/>
    </source>
</evidence>
<keyword evidence="9" id="KW-1015">Disulfide bond</keyword>
<protein>
    <recommendedName>
        <fullName evidence="3">phospholipase A2</fullName>
        <ecNumber evidence="3">3.1.1.4</ecNumber>
    </recommendedName>
</protein>
<evidence type="ECO:0000256" key="8">
    <source>
        <dbReference type="ARBA" id="ARBA00023098"/>
    </source>
</evidence>
<accession>W5MLJ2</accession>
<reference evidence="14" key="1">
    <citation type="submission" date="2011-12" db="EMBL/GenBank/DDBJ databases">
        <title>The Draft Genome of Lepisosteus oculatus.</title>
        <authorList>
            <consortium name="The Broad Institute Genome Assembly &amp; Analysis Group"/>
            <consortium name="Computational R&amp;D Group"/>
            <consortium name="and Sequencing Platform"/>
            <person name="Di Palma F."/>
            <person name="Alfoldi J."/>
            <person name="Johnson J."/>
            <person name="Berlin A."/>
            <person name="Gnerre S."/>
            <person name="Jaffe D."/>
            <person name="MacCallum I."/>
            <person name="Young S."/>
            <person name="Walker B.J."/>
            <person name="Lander E.S."/>
            <person name="Lindblad-Toh K."/>
        </authorList>
    </citation>
    <scope>NUCLEOTIDE SEQUENCE [LARGE SCALE GENOMIC DNA]</scope>
</reference>
<keyword evidence="4" id="KW-0964">Secreted</keyword>
<organism evidence="13 14">
    <name type="scientific">Lepisosteus oculatus</name>
    <name type="common">Spotted gar</name>
    <dbReference type="NCBI Taxonomy" id="7918"/>
    <lineage>
        <taxon>Eukaryota</taxon>
        <taxon>Metazoa</taxon>
        <taxon>Chordata</taxon>
        <taxon>Craniata</taxon>
        <taxon>Vertebrata</taxon>
        <taxon>Euteleostomi</taxon>
        <taxon>Actinopterygii</taxon>
        <taxon>Neopterygii</taxon>
        <taxon>Holostei</taxon>
        <taxon>Semionotiformes</taxon>
        <taxon>Lepisosteidae</taxon>
        <taxon>Lepisosteus</taxon>
    </lineage>
</organism>
<evidence type="ECO:0000256" key="1">
    <source>
        <dbReference type="ARBA" id="ARBA00001913"/>
    </source>
</evidence>
<evidence type="ECO:0000256" key="9">
    <source>
        <dbReference type="ARBA" id="ARBA00023157"/>
    </source>
</evidence>
<dbReference type="GO" id="GO:0046872">
    <property type="term" value="F:metal ion binding"/>
    <property type="evidence" value="ECO:0007669"/>
    <property type="project" value="UniProtKB-KW"/>
</dbReference>
<feature type="domain" description="Phospholipase A2-like central" evidence="12">
    <location>
        <begin position="172"/>
        <end position="265"/>
    </location>
</feature>
<dbReference type="Ensembl" id="ENSLOCT00000009262.1">
    <property type="protein sequence ID" value="ENSLOCP00000009251.1"/>
    <property type="gene ID" value="ENSLOCG00000007625.1"/>
</dbReference>
<feature type="signal peptide" evidence="11">
    <location>
        <begin position="1"/>
        <end position="23"/>
    </location>
</feature>
<dbReference type="CDD" id="cd04704">
    <property type="entry name" value="PLA2_bee_venom_like"/>
    <property type="match status" value="1"/>
</dbReference>
<feature type="compositionally biased region" description="Low complexity" evidence="10">
    <location>
        <begin position="333"/>
        <end position="343"/>
    </location>
</feature>
<dbReference type="AlphaFoldDB" id="W5MLJ2"/>
<keyword evidence="6" id="KW-0378">Hydrolase</keyword>
<dbReference type="PANTHER" id="PTHR12253">
    <property type="entry name" value="RH14732P"/>
    <property type="match status" value="1"/>
</dbReference>
<evidence type="ECO:0000256" key="3">
    <source>
        <dbReference type="ARBA" id="ARBA00013278"/>
    </source>
</evidence>
<dbReference type="STRING" id="7918.ENSLOCP00000009251"/>
<feature type="region of interest" description="Disordered" evidence="10">
    <location>
        <begin position="316"/>
        <end position="346"/>
    </location>
</feature>
<dbReference type="InterPro" id="IPR016090">
    <property type="entry name" value="PLA2-like_dom"/>
</dbReference>
<evidence type="ECO:0000256" key="11">
    <source>
        <dbReference type="SAM" id="SignalP"/>
    </source>
</evidence>
<dbReference type="Proteomes" id="UP000018468">
    <property type="component" value="Linkage group LG20"/>
</dbReference>
<feature type="chain" id="PRO_5004866278" description="phospholipase A2" evidence="11">
    <location>
        <begin position="24"/>
        <end position="541"/>
    </location>
</feature>
<dbReference type="GO" id="GO:0050482">
    <property type="term" value="P:arachidonate secretion"/>
    <property type="evidence" value="ECO:0007669"/>
    <property type="project" value="InterPro"/>
</dbReference>
<dbReference type="OMA" id="HKIAPHE"/>
<evidence type="ECO:0000256" key="7">
    <source>
        <dbReference type="ARBA" id="ARBA00022837"/>
    </source>
</evidence>
<reference evidence="13" key="2">
    <citation type="submission" date="2025-08" db="UniProtKB">
        <authorList>
            <consortium name="Ensembl"/>
        </authorList>
    </citation>
    <scope>IDENTIFICATION</scope>
</reference>
<evidence type="ECO:0000256" key="5">
    <source>
        <dbReference type="ARBA" id="ARBA00022723"/>
    </source>
</evidence>
<keyword evidence="5" id="KW-0479">Metal-binding</keyword>
<dbReference type="InterPro" id="IPR036444">
    <property type="entry name" value="PLipase_A2_dom_sf"/>
</dbReference>
<reference evidence="13" key="3">
    <citation type="submission" date="2025-09" db="UniProtKB">
        <authorList>
            <consortium name="Ensembl"/>
        </authorList>
    </citation>
    <scope>IDENTIFICATION</scope>
</reference>
<comment type="cofactor">
    <cofactor evidence="1">
        <name>Ca(2+)</name>
        <dbReference type="ChEBI" id="CHEBI:29108"/>
    </cofactor>
</comment>
<dbReference type="Gene3D" id="1.20.90.10">
    <property type="entry name" value="Phospholipase A2 domain"/>
    <property type="match status" value="2"/>
</dbReference>
<comment type="subcellular location">
    <subcellularLocation>
        <location evidence="2">Secreted</location>
    </subcellularLocation>
</comment>
<evidence type="ECO:0000256" key="10">
    <source>
        <dbReference type="SAM" id="MobiDB-lite"/>
    </source>
</evidence>
<evidence type="ECO:0000313" key="13">
    <source>
        <dbReference type="Ensembl" id="ENSLOCP00000009251.1"/>
    </source>
</evidence>
<dbReference type="GeneTree" id="ENSGT00940000165179"/>
<dbReference type="SUPFAM" id="SSF48619">
    <property type="entry name" value="Phospholipase A2, PLA2"/>
    <property type="match status" value="2"/>
</dbReference>
<dbReference type="GO" id="GO:0005576">
    <property type="term" value="C:extracellular region"/>
    <property type="evidence" value="ECO:0007669"/>
    <property type="project" value="UniProtKB-SubCell"/>
</dbReference>
<dbReference type="Pfam" id="PF05826">
    <property type="entry name" value="Phospholip_A2_2"/>
    <property type="match status" value="2"/>
</dbReference>
<dbReference type="FunFam" id="1.20.90.10:FF:000002">
    <property type="entry name" value="Phospholipase A2 group III"/>
    <property type="match status" value="1"/>
</dbReference>
<dbReference type="HOGENOM" id="CLU_026553_0_0_1"/>